<dbReference type="Proteomes" id="UP000663981">
    <property type="component" value="Unassembled WGS sequence"/>
</dbReference>
<dbReference type="CDD" id="cd11386">
    <property type="entry name" value="MCP_signal"/>
    <property type="match status" value="1"/>
</dbReference>
<dbReference type="PRINTS" id="PR00260">
    <property type="entry name" value="CHEMTRNSDUCR"/>
</dbReference>
<evidence type="ECO:0000313" key="6">
    <source>
        <dbReference type="Proteomes" id="UP000663981"/>
    </source>
</evidence>
<dbReference type="PROSITE" id="PS50111">
    <property type="entry name" value="CHEMOTAXIS_TRANSDUC_2"/>
    <property type="match status" value="1"/>
</dbReference>
<comment type="similarity">
    <text evidence="2">Belongs to the methyl-accepting chemotaxis (MCP) protein family.</text>
</comment>
<protein>
    <submittedName>
        <fullName evidence="5">Methyl-accepting chemotaxis protein</fullName>
    </submittedName>
</protein>
<name>A0ABS3MW26_9BACI</name>
<reference evidence="5 6" key="1">
    <citation type="submission" date="2021-03" db="EMBL/GenBank/DDBJ databases">
        <title>Whole genome sequence of Metabacillus bambusae BG109.</title>
        <authorList>
            <person name="Jeong J.W."/>
        </authorList>
    </citation>
    <scope>NUCLEOTIDE SEQUENCE [LARGE SCALE GENOMIC DNA]</scope>
    <source>
        <strain evidence="5 6">BG109</strain>
    </source>
</reference>
<comment type="caution">
    <text evidence="5">The sequence shown here is derived from an EMBL/GenBank/DDBJ whole genome shotgun (WGS) entry which is preliminary data.</text>
</comment>
<evidence type="ECO:0000256" key="2">
    <source>
        <dbReference type="ARBA" id="ARBA00029447"/>
    </source>
</evidence>
<gene>
    <name evidence="5" type="ORF">I7822_00665</name>
</gene>
<dbReference type="Pfam" id="PF00015">
    <property type="entry name" value="MCPsignal"/>
    <property type="match status" value="1"/>
</dbReference>
<sequence>MRSKRKHTTEQITLTIGQVTRGSEQQNEGVSESVKALEEVASGIQQIAESASMIAESSTITIQKAHSGGESVNKTVQQMSSIQDSVLTSNQMIKSLEDRSKAIGQIIEVITGIADQTNLLALNAAIEAARAGEHGRGFAVVADEVRKLAEESKQSSNQIGILISEIQRDMARSIDGMNQVTYEVKEGLEIANTTKTNFVEIMEATNLVSEQIDNMAATAEQISAGSQEVTSSFMTIAEISKQASTSTQEVAASAEEQVNSMEEITSSAQSLSDMAVDLREMIKRFKI</sequence>
<dbReference type="Gene3D" id="1.10.287.950">
    <property type="entry name" value="Methyl-accepting chemotaxis protein"/>
    <property type="match status" value="1"/>
</dbReference>
<proteinExistence type="inferred from homology"/>
<dbReference type="RefSeq" id="WP_207974881.1">
    <property type="nucleotide sequence ID" value="NZ_JAGDEL010000001.1"/>
</dbReference>
<feature type="domain" description="Methyl-accepting transducer" evidence="4">
    <location>
        <begin position="1"/>
        <end position="237"/>
    </location>
</feature>
<dbReference type="InterPro" id="IPR004090">
    <property type="entry name" value="Chemotax_Me-accpt_rcpt"/>
</dbReference>
<evidence type="ECO:0000256" key="3">
    <source>
        <dbReference type="PROSITE-ProRule" id="PRU00284"/>
    </source>
</evidence>
<keyword evidence="6" id="KW-1185">Reference proteome</keyword>
<dbReference type="SMART" id="SM00283">
    <property type="entry name" value="MA"/>
    <property type="match status" value="1"/>
</dbReference>
<dbReference type="PANTHER" id="PTHR32089:SF114">
    <property type="entry name" value="METHYL-ACCEPTING CHEMOTAXIS PROTEIN MCPB"/>
    <property type="match status" value="1"/>
</dbReference>
<keyword evidence="1 3" id="KW-0807">Transducer</keyword>
<dbReference type="PANTHER" id="PTHR32089">
    <property type="entry name" value="METHYL-ACCEPTING CHEMOTAXIS PROTEIN MCPB"/>
    <property type="match status" value="1"/>
</dbReference>
<dbReference type="EMBL" id="JAGDEL010000001">
    <property type="protein sequence ID" value="MBO1510207.1"/>
    <property type="molecule type" value="Genomic_DNA"/>
</dbReference>
<accession>A0ABS3MW26</accession>
<evidence type="ECO:0000256" key="1">
    <source>
        <dbReference type="ARBA" id="ARBA00023224"/>
    </source>
</evidence>
<dbReference type="InterPro" id="IPR004089">
    <property type="entry name" value="MCPsignal_dom"/>
</dbReference>
<evidence type="ECO:0000313" key="5">
    <source>
        <dbReference type="EMBL" id="MBO1510207.1"/>
    </source>
</evidence>
<evidence type="ECO:0000259" key="4">
    <source>
        <dbReference type="PROSITE" id="PS50111"/>
    </source>
</evidence>
<organism evidence="5 6">
    <name type="scientific">Metabacillus bambusae</name>
    <dbReference type="NCBI Taxonomy" id="2795218"/>
    <lineage>
        <taxon>Bacteria</taxon>
        <taxon>Bacillati</taxon>
        <taxon>Bacillota</taxon>
        <taxon>Bacilli</taxon>
        <taxon>Bacillales</taxon>
        <taxon>Bacillaceae</taxon>
        <taxon>Metabacillus</taxon>
    </lineage>
</organism>
<dbReference type="SUPFAM" id="SSF58104">
    <property type="entry name" value="Methyl-accepting chemotaxis protein (MCP) signaling domain"/>
    <property type="match status" value="1"/>
</dbReference>